<organism evidence="8 9">
    <name type="scientific">Oryza sativa subsp. indica</name>
    <name type="common">Rice</name>
    <dbReference type="NCBI Taxonomy" id="39946"/>
    <lineage>
        <taxon>Eukaryota</taxon>
        <taxon>Viridiplantae</taxon>
        <taxon>Streptophyta</taxon>
        <taxon>Embryophyta</taxon>
        <taxon>Tracheophyta</taxon>
        <taxon>Spermatophyta</taxon>
        <taxon>Magnoliopsida</taxon>
        <taxon>Liliopsida</taxon>
        <taxon>Poales</taxon>
        <taxon>Poaceae</taxon>
        <taxon>BOP clade</taxon>
        <taxon>Oryzoideae</taxon>
        <taxon>Oryzeae</taxon>
        <taxon>Oryzinae</taxon>
        <taxon>Oryza</taxon>
        <taxon>Oryza sativa</taxon>
    </lineage>
</organism>
<accession>B8BDK6</accession>
<dbReference type="Pfam" id="PF08541">
    <property type="entry name" value="ACP_syn_III_C"/>
    <property type="match status" value="1"/>
</dbReference>
<dbReference type="HOGENOM" id="CLU_013238_2_1_1"/>
<evidence type="ECO:0000259" key="7">
    <source>
        <dbReference type="Pfam" id="PF08541"/>
    </source>
</evidence>
<dbReference type="InterPro" id="IPR013747">
    <property type="entry name" value="ACP_syn_III_C"/>
</dbReference>
<dbReference type="PANTHER" id="PTHR31561">
    <property type="entry name" value="3-KETOACYL-COA SYNTHASE"/>
    <property type="match status" value="1"/>
</dbReference>
<dbReference type="GO" id="GO:0016747">
    <property type="term" value="F:acyltransferase activity, transferring groups other than amino-acyl groups"/>
    <property type="evidence" value="ECO:0007669"/>
    <property type="project" value="InterPro"/>
</dbReference>
<evidence type="ECO:0000256" key="2">
    <source>
        <dbReference type="ARBA" id="ARBA00022679"/>
    </source>
</evidence>
<evidence type="ECO:0000256" key="5">
    <source>
        <dbReference type="SAM" id="Phobius"/>
    </source>
</evidence>
<gene>
    <name evidence="8" type="ORF">OsI_32077</name>
</gene>
<dbReference type="SUPFAM" id="SSF53901">
    <property type="entry name" value="Thiolase-like"/>
    <property type="match status" value="2"/>
</dbReference>
<reference evidence="8 9" key="1">
    <citation type="journal article" date="2005" name="PLoS Biol.">
        <title>The genomes of Oryza sativa: a history of duplications.</title>
        <authorList>
            <person name="Yu J."/>
            <person name="Wang J."/>
            <person name="Lin W."/>
            <person name="Li S."/>
            <person name="Li H."/>
            <person name="Zhou J."/>
            <person name="Ni P."/>
            <person name="Dong W."/>
            <person name="Hu S."/>
            <person name="Zeng C."/>
            <person name="Zhang J."/>
            <person name="Zhang Y."/>
            <person name="Li R."/>
            <person name="Xu Z."/>
            <person name="Li S."/>
            <person name="Li X."/>
            <person name="Zheng H."/>
            <person name="Cong L."/>
            <person name="Lin L."/>
            <person name="Yin J."/>
            <person name="Geng J."/>
            <person name="Li G."/>
            <person name="Shi J."/>
            <person name="Liu J."/>
            <person name="Lv H."/>
            <person name="Li J."/>
            <person name="Wang J."/>
            <person name="Deng Y."/>
            <person name="Ran L."/>
            <person name="Shi X."/>
            <person name="Wang X."/>
            <person name="Wu Q."/>
            <person name="Li C."/>
            <person name="Ren X."/>
            <person name="Wang J."/>
            <person name="Wang X."/>
            <person name="Li D."/>
            <person name="Liu D."/>
            <person name="Zhang X."/>
            <person name="Ji Z."/>
            <person name="Zhao W."/>
            <person name="Sun Y."/>
            <person name="Zhang Z."/>
            <person name="Bao J."/>
            <person name="Han Y."/>
            <person name="Dong L."/>
            <person name="Ji J."/>
            <person name="Chen P."/>
            <person name="Wu S."/>
            <person name="Liu J."/>
            <person name="Xiao Y."/>
            <person name="Bu D."/>
            <person name="Tan J."/>
            <person name="Yang L."/>
            <person name="Ye C."/>
            <person name="Zhang J."/>
            <person name="Xu J."/>
            <person name="Zhou Y."/>
            <person name="Yu Y."/>
            <person name="Zhang B."/>
            <person name="Zhuang S."/>
            <person name="Wei H."/>
            <person name="Liu B."/>
            <person name="Lei M."/>
            <person name="Yu H."/>
            <person name="Li Y."/>
            <person name="Xu H."/>
            <person name="Wei S."/>
            <person name="He X."/>
            <person name="Fang L."/>
            <person name="Zhang Z."/>
            <person name="Zhang Y."/>
            <person name="Huang X."/>
            <person name="Su Z."/>
            <person name="Tong W."/>
            <person name="Li J."/>
            <person name="Tong Z."/>
            <person name="Li S."/>
            <person name="Ye J."/>
            <person name="Wang L."/>
            <person name="Fang L."/>
            <person name="Lei T."/>
            <person name="Chen C."/>
            <person name="Chen H."/>
            <person name="Xu Z."/>
            <person name="Li H."/>
            <person name="Huang H."/>
            <person name="Zhang F."/>
            <person name="Xu H."/>
            <person name="Li N."/>
            <person name="Zhao C."/>
            <person name="Li S."/>
            <person name="Dong L."/>
            <person name="Huang Y."/>
            <person name="Li L."/>
            <person name="Xi Y."/>
            <person name="Qi Q."/>
            <person name="Li W."/>
            <person name="Zhang B."/>
            <person name="Hu W."/>
            <person name="Zhang Y."/>
            <person name="Tian X."/>
            <person name="Jiao Y."/>
            <person name="Liang X."/>
            <person name="Jin J."/>
            <person name="Gao L."/>
            <person name="Zheng W."/>
            <person name="Hao B."/>
            <person name="Liu S."/>
            <person name="Wang W."/>
            <person name="Yuan L."/>
            <person name="Cao M."/>
            <person name="McDermott J."/>
            <person name="Samudrala R."/>
            <person name="Wang J."/>
            <person name="Wong G.K."/>
            <person name="Yang H."/>
        </authorList>
    </citation>
    <scope>NUCLEOTIDE SEQUENCE [LARGE SCALE GENOMIC DNA]</scope>
    <source>
        <strain evidence="9">cv. 93-11</strain>
    </source>
</reference>
<sequence length="432" mass="46855">MAHRDHLLAAAHGALAAATLVACVLAEAAVLALRRGDGAAGMLCYYLVPVSAMLLLYRSRRRAAAARVGLVDFACLRPPPRLRIPVAGLLEHFKLIGCFDDGSVEFMTKVIEASGMGNETYFPPSLHHIPPAATHGEAIREAHMLFFPALDDLFAKTGVPPSSVGAVVVNCSGFCAAPSLAEIVTVGWYSGKDQSKLLLNCYFRTGCSAALVTTKRGGGGVKYRLVSVTRTNQTANDRSYRSGYRDEDDEGITGFTLGHGVGRMVSELLRAHLLTLSLSILPWREKLRYVAALLRHRRHDKKAGSGGGIPMPDFRAAAEHFCLPSSGRPMIWRLGQGLGLGEGEMEAALMAFHRFGNQSAASLWYQLAYMEAKGRVRRGDTVWQLAVGSGLKANSLVWERVADDDHFATERHGRTTLGPWADCIHKYPVTEG</sequence>
<dbReference type="InterPro" id="IPR012392">
    <property type="entry name" value="3-ktacl-CoA_syn"/>
</dbReference>
<evidence type="ECO:0000313" key="8">
    <source>
        <dbReference type="EMBL" id="EEC84899.1"/>
    </source>
</evidence>
<protein>
    <recommendedName>
        <fullName evidence="4">3-ketoacyl-CoA synthase</fullName>
        <ecNumber evidence="4">2.3.1.-</ecNumber>
    </recommendedName>
</protein>
<name>B8BDK6_ORYSI</name>
<dbReference type="GO" id="GO:0006633">
    <property type="term" value="P:fatty acid biosynthetic process"/>
    <property type="evidence" value="ECO:0007669"/>
    <property type="project" value="UniProtKB-UniPathway"/>
</dbReference>
<comment type="pathway">
    <text evidence="4">Lipid metabolism; fatty acid biosynthesis.</text>
</comment>
<keyword evidence="2 4" id="KW-0808">Transferase</keyword>
<dbReference type="GO" id="GO:0016020">
    <property type="term" value="C:membrane"/>
    <property type="evidence" value="ECO:0007669"/>
    <property type="project" value="InterPro"/>
</dbReference>
<keyword evidence="5" id="KW-0472">Membrane</keyword>
<evidence type="ECO:0000259" key="6">
    <source>
        <dbReference type="Pfam" id="PF08392"/>
    </source>
</evidence>
<dbReference type="PIRSF" id="PIRSF036417">
    <property type="entry name" value="3-ktacl-CoA_syn"/>
    <property type="match status" value="1"/>
</dbReference>
<keyword evidence="5" id="KW-1133">Transmembrane helix</keyword>
<evidence type="ECO:0000256" key="1">
    <source>
        <dbReference type="ARBA" id="ARBA00005531"/>
    </source>
</evidence>
<dbReference type="STRING" id="39946.B8BDK6"/>
<dbReference type="UniPathway" id="UPA00094"/>
<dbReference type="InterPro" id="IPR016039">
    <property type="entry name" value="Thiolase-like"/>
</dbReference>
<evidence type="ECO:0000313" key="9">
    <source>
        <dbReference type="Proteomes" id="UP000007015"/>
    </source>
</evidence>
<dbReference type="EC" id="2.3.1.-" evidence="4"/>
<proteinExistence type="inferred from homology"/>
<comment type="similarity">
    <text evidence="1 4">Belongs to the thiolase-like superfamily. Chalcone/stilbene synthases family.</text>
</comment>
<dbReference type="Proteomes" id="UP000007015">
    <property type="component" value="Chromosome 9"/>
</dbReference>
<feature type="domain" description="Beta-ketoacyl-[acyl-carrier-protein] synthase III C-terminal" evidence="7">
    <location>
        <begin position="325"/>
        <end position="399"/>
    </location>
</feature>
<dbReference type="Gene3D" id="3.40.47.10">
    <property type="match status" value="1"/>
</dbReference>
<evidence type="ECO:0000256" key="3">
    <source>
        <dbReference type="ARBA" id="ARBA00023315"/>
    </source>
</evidence>
<keyword evidence="3 4" id="KW-0012">Acyltransferase</keyword>
<feature type="domain" description="FAE" evidence="6">
    <location>
        <begin position="67"/>
        <end position="184"/>
    </location>
</feature>
<keyword evidence="9" id="KW-1185">Reference proteome</keyword>
<dbReference type="EMBL" id="CM000134">
    <property type="protein sequence ID" value="EEC84899.1"/>
    <property type="molecule type" value="Genomic_DNA"/>
</dbReference>
<dbReference type="Gramene" id="BGIOSGA031109-TA">
    <property type="protein sequence ID" value="BGIOSGA031109-PA"/>
    <property type="gene ID" value="BGIOSGA031109"/>
</dbReference>
<dbReference type="PROSITE" id="PS51257">
    <property type="entry name" value="PROKAR_LIPOPROTEIN"/>
    <property type="match status" value="1"/>
</dbReference>
<dbReference type="AlphaFoldDB" id="B8BDK6"/>
<feature type="transmembrane region" description="Helical" evidence="5">
    <location>
        <begin position="38"/>
        <end position="57"/>
    </location>
</feature>
<dbReference type="Pfam" id="PF08392">
    <property type="entry name" value="FAE1_CUT1_RppA"/>
    <property type="match status" value="1"/>
</dbReference>
<evidence type="ECO:0000256" key="4">
    <source>
        <dbReference type="PIRNR" id="PIRNR036417"/>
    </source>
</evidence>
<keyword evidence="5" id="KW-0812">Transmembrane</keyword>
<dbReference type="InterPro" id="IPR013601">
    <property type="entry name" value="FAE1_typ3_polyketide_synth"/>
</dbReference>
<dbReference type="OMA" id="PKTHQRE"/>